<name>A0A4R9IMK4_9LEPT</name>
<accession>A0A4R9IMK4</accession>
<reference evidence="1 3" key="2">
    <citation type="journal article" date="2019" name="PLoS Negl. Trop. Dis.">
        <title>Revisiting the worldwide diversity of Leptospira species in the environment.</title>
        <authorList>
            <person name="Vincent A.T."/>
            <person name="Schiettekatte O."/>
            <person name="Bourhy P."/>
            <person name="Veyrier F.J."/>
            <person name="Picardeau M."/>
        </authorList>
    </citation>
    <scope>NUCLEOTIDE SEQUENCE [LARGE SCALE GENOMIC DNA]</scope>
    <source>
        <strain evidence="1 3">201800280</strain>
        <strain evidence="2">201800281</strain>
    </source>
</reference>
<evidence type="ECO:0000313" key="1">
    <source>
        <dbReference type="EMBL" id="TGK86073.1"/>
    </source>
</evidence>
<dbReference type="Gene3D" id="2.40.50.100">
    <property type="match status" value="2"/>
</dbReference>
<gene>
    <name evidence="1" type="ORF">EHQ23_11730</name>
    <name evidence="2" type="ORF">EHQ26_13335</name>
</gene>
<reference evidence="2" key="1">
    <citation type="submission" date="2018-10" db="EMBL/GenBank/DDBJ databases">
        <authorList>
            <person name="Vincent A.T."/>
            <person name="Schiettekatte O."/>
            <person name="Bourhy P."/>
            <person name="Veyrier F.J."/>
            <person name="Picardeau M."/>
        </authorList>
    </citation>
    <scope>NUCLEOTIDE SEQUENCE</scope>
    <source>
        <strain evidence="2">201800281</strain>
    </source>
</reference>
<dbReference type="Proteomes" id="UP000297918">
    <property type="component" value="Unassembled WGS sequence"/>
</dbReference>
<dbReference type="PRINTS" id="PR01490">
    <property type="entry name" value="RTXTOXIND"/>
</dbReference>
<dbReference type="SUPFAM" id="SSF111369">
    <property type="entry name" value="HlyD-like secretion proteins"/>
    <property type="match status" value="2"/>
</dbReference>
<dbReference type="OrthoDB" id="319688at2"/>
<dbReference type="Gene3D" id="2.40.420.20">
    <property type="match status" value="1"/>
</dbReference>
<dbReference type="PANTHER" id="PTHR30469:SF15">
    <property type="entry name" value="HLYD FAMILY OF SECRETION PROTEINS"/>
    <property type="match status" value="1"/>
</dbReference>
<dbReference type="EMBL" id="RQFL01000024">
    <property type="protein sequence ID" value="TGK91218.1"/>
    <property type="molecule type" value="Genomic_DNA"/>
</dbReference>
<dbReference type="GO" id="GO:1990281">
    <property type="term" value="C:efflux pump complex"/>
    <property type="evidence" value="ECO:0007669"/>
    <property type="project" value="TreeGrafter"/>
</dbReference>
<evidence type="ECO:0000313" key="2">
    <source>
        <dbReference type="EMBL" id="TGK91218.1"/>
    </source>
</evidence>
<dbReference type="AlphaFoldDB" id="A0A4R9IMK4"/>
<dbReference type="Gene3D" id="1.10.287.470">
    <property type="entry name" value="Helix hairpin bin"/>
    <property type="match status" value="2"/>
</dbReference>
<dbReference type="Gene3D" id="2.40.30.170">
    <property type="match status" value="1"/>
</dbReference>
<keyword evidence="4" id="KW-1185">Reference proteome</keyword>
<organism evidence="1 3">
    <name type="scientific">Leptospira bourretii</name>
    <dbReference type="NCBI Taxonomy" id="2484962"/>
    <lineage>
        <taxon>Bacteria</taxon>
        <taxon>Pseudomonadati</taxon>
        <taxon>Spirochaetota</taxon>
        <taxon>Spirochaetia</taxon>
        <taxon>Leptospirales</taxon>
        <taxon>Leptospiraceae</taxon>
        <taxon>Leptospira</taxon>
    </lineage>
</organism>
<protein>
    <submittedName>
        <fullName evidence="1">HlyD family efflux transporter periplasmic adaptor subunit</fullName>
    </submittedName>
</protein>
<evidence type="ECO:0000313" key="4">
    <source>
        <dbReference type="Proteomes" id="UP000297918"/>
    </source>
</evidence>
<evidence type="ECO:0000313" key="3">
    <source>
        <dbReference type="Proteomes" id="UP000297394"/>
    </source>
</evidence>
<proteinExistence type="predicted"/>
<dbReference type="PANTHER" id="PTHR30469">
    <property type="entry name" value="MULTIDRUG RESISTANCE PROTEIN MDTA"/>
    <property type="match status" value="1"/>
</dbReference>
<sequence length="422" mass="48408">MASFLYFPNQLGKTYEISAMESPKQSLVFRKPRILEENKVLEYPSVVEPTKEIQLHNKQNGRVKKIFIEEGDFVKEGQILLEIDDELIRLEGERLVLSAGIAKSQVAIAFEKWKQAEKQVETKLREIDKKTEWIELAEKEWTLVRDTKEKKLILWKQGFVSLSELEKIKQEEESKQTQYKNLLRDRENLLSGIHLGLESEEIRFEEKLKTWKEKNTSIERAEYELSLAHLKIIQNQIKSNEQLLAETRLRAPKPGKILKILAKEGELTNQIPVMTLIEKGELSVGFQIAESDLIYFSPGKSVLFLPSQTNLPSIKGKVDRVGGFLDSRSHSIGIKVRLEPNHKMILPGMFGLSQVKLNEVTEKILIPASSLHGDETNGFFVNVKNGGKVEKRFIQYQPYFSNELEILSGLSSEDEVEFSLVL</sequence>
<dbReference type="GO" id="GO:0015562">
    <property type="term" value="F:efflux transmembrane transporter activity"/>
    <property type="evidence" value="ECO:0007669"/>
    <property type="project" value="TreeGrafter"/>
</dbReference>
<comment type="caution">
    <text evidence="1">The sequence shown here is derived from an EMBL/GenBank/DDBJ whole genome shotgun (WGS) entry which is preliminary data.</text>
</comment>
<dbReference type="EMBL" id="RQFM01000022">
    <property type="protein sequence ID" value="TGK86073.1"/>
    <property type="molecule type" value="Genomic_DNA"/>
</dbReference>
<dbReference type="Proteomes" id="UP000297394">
    <property type="component" value="Unassembled WGS sequence"/>
</dbReference>